<evidence type="ECO:0008006" key="4">
    <source>
        <dbReference type="Google" id="ProtNLM"/>
    </source>
</evidence>
<protein>
    <recommendedName>
        <fullName evidence="4">Spore coat protein U domain-containing protein</fullName>
    </recommendedName>
</protein>
<organism evidence="2 3">
    <name type="scientific">Sphingomonas edaphi</name>
    <dbReference type="NCBI Taxonomy" id="2315689"/>
    <lineage>
        <taxon>Bacteria</taxon>
        <taxon>Pseudomonadati</taxon>
        <taxon>Pseudomonadota</taxon>
        <taxon>Alphaproteobacteria</taxon>
        <taxon>Sphingomonadales</taxon>
        <taxon>Sphingomonadaceae</taxon>
        <taxon>Sphingomonas</taxon>
    </lineage>
</organism>
<feature type="signal peptide" evidence="1">
    <location>
        <begin position="1"/>
        <end position="23"/>
    </location>
</feature>
<proteinExistence type="predicted"/>
<reference evidence="2 3" key="1">
    <citation type="submission" date="2018-09" db="EMBL/GenBank/DDBJ databases">
        <title>Sphingomonas sp. DAC4.</title>
        <authorList>
            <person name="Seo T."/>
        </authorList>
    </citation>
    <scope>NUCLEOTIDE SEQUENCE [LARGE SCALE GENOMIC DNA]</scope>
    <source>
        <strain evidence="2 3">DAC4</strain>
    </source>
</reference>
<feature type="chain" id="PRO_5019587001" description="Spore coat protein U domain-containing protein" evidence="1">
    <location>
        <begin position="24"/>
        <end position="181"/>
    </location>
</feature>
<evidence type="ECO:0000313" key="3">
    <source>
        <dbReference type="Proteomes" id="UP000285023"/>
    </source>
</evidence>
<keyword evidence="1" id="KW-0732">Signal</keyword>
<dbReference type="EMBL" id="QXTF01000004">
    <property type="protein sequence ID" value="RIX27051.1"/>
    <property type="molecule type" value="Genomic_DNA"/>
</dbReference>
<sequence length="181" mass="17880">MPATVKRCVIAALLMGSSGVAQASTQGTMGASSQGSVTINASVPPRVRISNLTDIDLTGSDPSVDAVNAQNVCVWSNTATRGYRLTATGSGAGSAFTLASGALPVVPYSVEWASTSGQTSGSALATTIALTGLTSSATNANCAPGPADTASLIVRIGAPDLQAMTASTNYSGTLTLLVAPE</sequence>
<accession>A0A418PYG2</accession>
<dbReference type="AlphaFoldDB" id="A0A418PYG2"/>
<keyword evidence="3" id="KW-1185">Reference proteome</keyword>
<evidence type="ECO:0000313" key="2">
    <source>
        <dbReference type="EMBL" id="RIX27051.1"/>
    </source>
</evidence>
<gene>
    <name evidence="2" type="ORF">D3M59_10875</name>
</gene>
<dbReference type="Proteomes" id="UP000285023">
    <property type="component" value="Unassembled WGS sequence"/>
</dbReference>
<evidence type="ECO:0000256" key="1">
    <source>
        <dbReference type="SAM" id="SignalP"/>
    </source>
</evidence>
<comment type="caution">
    <text evidence="2">The sequence shown here is derived from an EMBL/GenBank/DDBJ whole genome shotgun (WGS) entry which is preliminary data.</text>
</comment>
<name>A0A418PYG2_9SPHN</name>